<dbReference type="EMBL" id="JAPEUY010000006">
    <property type="protein sequence ID" value="KAJ4372291.1"/>
    <property type="molecule type" value="Genomic_DNA"/>
</dbReference>
<gene>
    <name evidence="2" type="ORF">N0V83_004065</name>
</gene>
<organism evidence="2 3">
    <name type="scientific">Neocucurbitaria cava</name>
    <dbReference type="NCBI Taxonomy" id="798079"/>
    <lineage>
        <taxon>Eukaryota</taxon>
        <taxon>Fungi</taxon>
        <taxon>Dikarya</taxon>
        <taxon>Ascomycota</taxon>
        <taxon>Pezizomycotina</taxon>
        <taxon>Dothideomycetes</taxon>
        <taxon>Pleosporomycetidae</taxon>
        <taxon>Pleosporales</taxon>
        <taxon>Pleosporineae</taxon>
        <taxon>Cucurbitariaceae</taxon>
        <taxon>Neocucurbitaria</taxon>
    </lineage>
</organism>
<dbReference type="Proteomes" id="UP001140560">
    <property type="component" value="Unassembled WGS sequence"/>
</dbReference>
<evidence type="ECO:0000313" key="2">
    <source>
        <dbReference type="EMBL" id="KAJ4372291.1"/>
    </source>
</evidence>
<name>A0A9W9CN66_9PLEO</name>
<accession>A0A9W9CN66</accession>
<dbReference type="AlphaFoldDB" id="A0A9W9CN66"/>
<keyword evidence="3" id="KW-1185">Reference proteome</keyword>
<proteinExistence type="predicted"/>
<feature type="compositionally biased region" description="Acidic residues" evidence="1">
    <location>
        <begin position="26"/>
        <end position="40"/>
    </location>
</feature>
<reference evidence="2" key="1">
    <citation type="submission" date="2022-10" db="EMBL/GenBank/DDBJ databases">
        <title>Tapping the CABI collections for fungal endophytes: first genome assemblies for Collariella, Neodidymelliopsis, Ascochyta clinopodiicola, Didymella pomorum, Didymosphaeria variabile, Neocosmospora piperis and Neocucurbitaria cava.</title>
        <authorList>
            <person name="Hill R."/>
        </authorList>
    </citation>
    <scope>NUCLEOTIDE SEQUENCE</scope>
    <source>
        <strain evidence="2">IMI 356814</strain>
    </source>
</reference>
<protein>
    <submittedName>
        <fullName evidence="2">Uncharacterized protein</fullName>
    </submittedName>
</protein>
<evidence type="ECO:0000313" key="3">
    <source>
        <dbReference type="Proteomes" id="UP001140560"/>
    </source>
</evidence>
<comment type="caution">
    <text evidence="2">The sequence shown here is derived from an EMBL/GenBank/DDBJ whole genome shotgun (WGS) entry which is preliminary data.</text>
</comment>
<evidence type="ECO:0000256" key="1">
    <source>
        <dbReference type="SAM" id="MobiDB-lite"/>
    </source>
</evidence>
<sequence>MAPMYDSYIVVGGVEDDTTSGVENADAVDETGVENGDMVDVDSMTEVGIETTVGLGVETSAEDDPKAEDELAGKVDNEPKKSCMNAMACSAEVNVTEIVIVNPLCRFRERGAATGGLFME</sequence>
<feature type="region of interest" description="Disordered" evidence="1">
    <location>
        <begin position="16"/>
        <end position="41"/>
    </location>
</feature>